<organism evidence="2 3">
    <name type="scientific">Solanum verrucosum</name>
    <dbReference type="NCBI Taxonomy" id="315347"/>
    <lineage>
        <taxon>Eukaryota</taxon>
        <taxon>Viridiplantae</taxon>
        <taxon>Streptophyta</taxon>
        <taxon>Embryophyta</taxon>
        <taxon>Tracheophyta</taxon>
        <taxon>Spermatophyta</taxon>
        <taxon>Magnoliopsida</taxon>
        <taxon>eudicotyledons</taxon>
        <taxon>Gunneridae</taxon>
        <taxon>Pentapetalae</taxon>
        <taxon>asterids</taxon>
        <taxon>lamiids</taxon>
        <taxon>Solanales</taxon>
        <taxon>Solanaceae</taxon>
        <taxon>Solanoideae</taxon>
        <taxon>Solaneae</taxon>
        <taxon>Solanum</taxon>
    </lineage>
</organism>
<evidence type="ECO:0000313" key="3">
    <source>
        <dbReference type="Proteomes" id="UP001234989"/>
    </source>
</evidence>
<evidence type="ECO:0000256" key="1">
    <source>
        <dbReference type="SAM" id="MobiDB-lite"/>
    </source>
</evidence>
<keyword evidence="3" id="KW-1185">Reference proteome</keyword>
<feature type="region of interest" description="Disordered" evidence="1">
    <location>
        <begin position="68"/>
        <end position="95"/>
    </location>
</feature>
<dbReference type="AlphaFoldDB" id="A0AAF0USB1"/>
<sequence>MQNLRSCRCNPRLPSRTVGHTMARTGGPRSTTATPPQTQLGKSAKSQPTDRLTVRSTFQVLTHTCATSSRDVGLGSQHPDHAYIGSQSPVQQNQW</sequence>
<protein>
    <submittedName>
        <fullName evidence="2">Uncharacterized protein</fullName>
    </submittedName>
</protein>
<gene>
    <name evidence="2" type="ORF">MTR67_044505</name>
</gene>
<reference evidence="2" key="1">
    <citation type="submission" date="2023-08" db="EMBL/GenBank/DDBJ databases">
        <title>A de novo genome assembly of Solanum verrucosum Schlechtendal, a Mexican diploid species geographically isolated from the other diploid A-genome species in potato relatives.</title>
        <authorList>
            <person name="Hosaka K."/>
        </authorList>
    </citation>
    <scope>NUCLEOTIDE SEQUENCE</scope>
    <source>
        <tissue evidence="2">Young leaves</tissue>
    </source>
</reference>
<name>A0AAF0USB1_SOLVR</name>
<evidence type="ECO:0000313" key="2">
    <source>
        <dbReference type="EMBL" id="WMV51120.1"/>
    </source>
</evidence>
<feature type="region of interest" description="Disordered" evidence="1">
    <location>
        <begin position="1"/>
        <end position="51"/>
    </location>
</feature>
<dbReference type="Proteomes" id="UP001234989">
    <property type="component" value="Chromosome 10"/>
</dbReference>
<feature type="compositionally biased region" description="Polar residues" evidence="1">
    <location>
        <begin position="28"/>
        <end position="51"/>
    </location>
</feature>
<dbReference type="EMBL" id="CP133621">
    <property type="protein sequence ID" value="WMV51120.1"/>
    <property type="molecule type" value="Genomic_DNA"/>
</dbReference>
<proteinExistence type="predicted"/>
<feature type="compositionally biased region" description="Polar residues" evidence="1">
    <location>
        <begin position="85"/>
        <end position="95"/>
    </location>
</feature>
<accession>A0AAF0USB1</accession>